<gene>
    <name evidence="2" type="ORF">FF098_003880</name>
</gene>
<keyword evidence="3" id="KW-1185">Reference proteome</keyword>
<dbReference type="EMBL" id="VCJR02000001">
    <property type="protein sequence ID" value="NHK27043.1"/>
    <property type="molecule type" value="Genomic_DNA"/>
</dbReference>
<dbReference type="Proteomes" id="UP000818603">
    <property type="component" value="Unassembled WGS sequence"/>
</dbReference>
<protein>
    <submittedName>
        <fullName evidence="2">DUF1036 domain-containing protein</fullName>
    </submittedName>
</protein>
<feature type="region of interest" description="Disordered" evidence="1">
    <location>
        <begin position="363"/>
        <end position="405"/>
    </location>
</feature>
<evidence type="ECO:0000313" key="2">
    <source>
        <dbReference type="EMBL" id="NHK27043.1"/>
    </source>
</evidence>
<evidence type="ECO:0000256" key="1">
    <source>
        <dbReference type="SAM" id="MobiDB-lite"/>
    </source>
</evidence>
<comment type="caution">
    <text evidence="2">The sequence shown here is derived from an EMBL/GenBank/DDBJ whole genome shotgun (WGS) entry which is preliminary data.</text>
</comment>
<organism evidence="2 3">
    <name type="scientific">Aquisalinus luteolus</name>
    <dbReference type="NCBI Taxonomy" id="1566827"/>
    <lineage>
        <taxon>Bacteria</taxon>
        <taxon>Pseudomonadati</taxon>
        <taxon>Pseudomonadota</taxon>
        <taxon>Alphaproteobacteria</taxon>
        <taxon>Parvularculales</taxon>
        <taxon>Parvularculaceae</taxon>
        <taxon>Aquisalinus</taxon>
    </lineage>
</organism>
<reference evidence="2 3" key="1">
    <citation type="submission" date="2020-02" db="EMBL/GenBank/DDBJ databases">
        <title>Genome sequence of Parvularcula flava strain NH6-79.</title>
        <authorList>
            <person name="Abdul Karim M.H."/>
            <person name="Lam M.Q."/>
            <person name="Chen S.J."/>
            <person name="Yahya A."/>
            <person name="Shahir S."/>
            <person name="Shamsir M.S."/>
            <person name="Chong C.S."/>
        </authorList>
    </citation>
    <scope>NUCLEOTIDE SEQUENCE [LARGE SCALE GENOMIC DNA]</scope>
    <source>
        <strain evidence="2 3">NH6-79</strain>
    </source>
</reference>
<feature type="compositionally biased region" description="Pro residues" evidence="1">
    <location>
        <begin position="388"/>
        <end position="404"/>
    </location>
</feature>
<name>A0ABX0HL02_9PROT</name>
<evidence type="ECO:0000313" key="3">
    <source>
        <dbReference type="Proteomes" id="UP000818603"/>
    </source>
</evidence>
<dbReference type="RefSeq" id="WP_155137648.1">
    <property type="nucleotide sequence ID" value="NZ_BMGZ01000001.1"/>
</dbReference>
<proteinExistence type="predicted"/>
<sequence length="562" mass="59005">MLSIPRPSSKFIFARVVTAILWVLLCVLTTTVTGTFTGAEAASFPSECGREGQRPCKVWEHVPSCASGLEERPLGKRCSKKQSASPILQRPTNCGGLDERPCPLPHIPSCDQGLVENFAANRCQSTQRPGHCGREGQKPCTVDEFFPSCEGRLVEDFIANSCIKSEGDIINIAKNTAEEVGSFAQAAATSMHSCGVFALMEAVDPDRLSVTAGEIAAKGCFETLLAQADRLGYQTVTIGGTGGAGFLIGADGENGFAFDTKGRYAPSTYHNLGFKIGLTAGGGAALTVGFYKKTNQPGPDGFGGDGHGAALGVAAYGGSGLGVWYGYDGSFAGFNAVVTAGGKLDVVYVRNTTQIISLGTVPASSGETWQAPQPAPAPSSGPSSGPSSTPPAYRPGIPAPPPPAAEFDDPNLAAAYAIGQGIATIMETRANQSRVKVCNKTDVDEVNFAHIQSMPSASGYGYEWVATGWYQAKRKRCETVRLPTNKDGSAYVGQAFFVFYGQRDGVDTFWGNEGNPSFCVDLESRFTFPGADRMACNGPSLAQIGGFPRVISLGTNQINVTD</sequence>
<accession>A0ABX0HL02</accession>